<dbReference type="RefSeq" id="WP_191728065.1">
    <property type="nucleotide sequence ID" value="NZ_JACSQJ010000001.1"/>
</dbReference>
<dbReference type="EMBL" id="JACSQJ010000001">
    <property type="protein sequence ID" value="MBD7986812.1"/>
    <property type="molecule type" value="Genomic_DNA"/>
</dbReference>
<proteinExistence type="predicted"/>
<dbReference type="Pfam" id="PF08014">
    <property type="entry name" value="MATCAP"/>
    <property type="match status" value="1"/>
</dbReference>
<dbReference type="PANTHER" id="PTHR31817">
    <property type="match status" value="1"/>
</dbReference>
<comment type="caution">
    <text evidence="6">The sequence shown here is derived from an EMBL/GenBank/DDBJ whole genome shotgun (WGS) entry which is preliminary data.</text>
</comment>
<name>A0ABR8UFM2_9GAMM</name>
<evidence type="ECO:0000256" key="1">
    <source>
        <dbReference type="ARBA" id="ARBA00001947"/>
    </source>
</evidence>
<feature type="region of interest" description="Disordered" evidence="5">
    <location>
        <begin position="1"/>
        <end position="28"/>
    </location>
</feature>
<sequence length="623" mass="67126">MADRTPARAPAPDRPDDGPRHHALPDGGRVYIDRPLPFLVAHRSDDTAHSLARRVAAISPASILWPAGDGDAGVADCVRSVVARQLQDCPHLLIIGLHDLAGDDSLGEDSARLEPFRFSIGCSGDPAALAAADELAAALAGLCIDLREPRIERLDDADARALPSGLPRDDARTSRLTLGLPRIHLVPGGNGGIYPQVFHELETRVFDALLRAAAAFVAAGSGRPAPQHRSLGRSRYIEAAVVADRELARISRSFDFLLGVSPIDTVEQFERSRGQAAPEPRFRYRPLTVDPALAKRALHAIDLRAVEDPVLETLFQQKRQELDLQLTLLQCRNTPAFRHGSVMLYGAVEPALLEDAHGILARVAEPPSDDPEMVGAREVGDAAQRMIARYRHKVPVFKAEVCLREDLAPGLMVSGNSVLVSTATRMRRARLDALLQHEVGVHVLTCINGGQQGLGIFGAGLAGYEGVQEGLGVFAEYLVGGLTPARLRLLAARVLVVDAMLAGAGFGECHRSLVEDHGFAARTAFTIVARVFRSGGLAKDAIYLRGLRQVFAFVAGGRDLDPFWLGKIAEAHVPMVEELQARGILRAPAAIPEFLTRPEARARIARIRAGGTFLDHLQDPAPC</sequence>
<comment type="cofactor">
    <cofactor evidence="1">
        <name>Zn(2+)</name>
        <dbReference type="ChEBI" id="CHEBI:29105"/>
    </cofactor>
</comment>
<keyword evidence="2" id="KW-0645">Protease</keyword>
<evidence type="ECO:0000256" key="2">
    <source>
        <dbReference type="ARBA" id="ARBA00022670"/>
    </source>
</evidence>
<keyword evidence="7" id="KW-1185">Reference proteome</keyword>
<dbReference type="SMART" id="SM01154">
    <property type="entry name" value="DUF1704"/>
    <property type="match status" value="1"/>
</dbReference>
<keyword evidence="3" id="KW-0378">Hydrolase</keyword>
<accession>A0ABR8UFM2</accession>
<organism evidence="6 7">
    <name type="scientific">Luteimonas colneyensis</name>
    <dbReference type="NCBI Taxonomy" id="2762230"/>
    <lineage>
        <taxon>Bacteria</taxon>
        <taxon>Pseudomonadati</taxon>
        <taxon>Pseudomonadota</taxon>
        <taxon>Gammaproteobacteria</taxon>
        <taxon>Lysobacterales</taxon>
        <taxon>Lysobacteraceae</taxon>
        <taxon>Luteimonas</taxon>
    </lineage>
</organism>
<gene>
    <name evidence="6" type="ORF">H9645_02065</name>
</gene>
<dbReference type="InterPro" id="IPR012548">
    <property type="entry name" value="MATCAP"/>
</dbReference>
<keyword evidence="4" id="KW-0482">Metalloprotease</keyword>
<evidence type="ECO:0000313" key="6">
    <source>
        <dbReference type="EMBL" id="MBD7986812.1"/>
    </source>
</evidence>
<reference evidence="6 7" key="1">
    <citation type="submission" date="2020-08" db="EMBL/GenBank/DDBJ databases">
        <title>A Genomic Blueprint of the Chicken Gut Microbiome.</title>
        <authorList>
            <person name="Gilroy R."/>
            <person name="Ravi A."/>
            <person name="Getino M."/>
            <person name="Pursley I."/>
            <person name="Horton D.L."/>
            <person name="Alikhan N.-F."/>
            <person name="Baker D."/>
            <person name="Gharbi K."/>
            <person name="Hall N."/>
            <person name="Watson M."/>
            <person name="Adriaenssens E.M."/>
            <person name="Foster-Nyarko E."/>
            <person name="Jarju S."/>
            <person name="Secka A."/>
            <person name="Antonio M."/>
            <person name="Oren A."/>
            <person name="Chaudhuri R."/>
            <person name="La Ragione R.M."/>
            <person name="Hildebrand F."/>
            <person name="Pallen M.J."/>
        </authorList>
    </citation>
    <scope>NUCLEOTIDE SEQUENCE [LARGE SCALE GENOMIC DNA]</scope>
    <source>
        <strain evidence="6 7">Sa2BVA3</strain>
    </source>
</reference>
<protein>
    <submittedName>
        <fullName evidence="6">DUF1704 domain-containing protein</fullName>
    </submittedName>
</protein>
<dbReference type="Proteomes" id="UP000647183">
    <property type="component" value="Unassembled WGS sequence"/>
</dbReference>
<dbReference type="PANTHER" id="PTHR31817:SF0">
    <property type="entry name" value="CHROMOSOME UNDETERMINED SCAFFOLD_67, WHOLE GENOME SHOTGUN SEQUENCE"/>
    <property type="match status" value="1"/>
</dbReference>
<evidence type="ECO:0000256" key="5">
    <source>
        <dbReference type="SAM" id="MobiDB-lite"/>
    </source>
</evidence>
<feature type="compositionally biased region" description="Basic and acidic residues" evidence="5">
    <location>
        <begin position="1"/>
        <end position="24"/>
    </location>
</feature>
<evidence type="ECO:0000256" key="4">
    <source>
        <dbReference type="ARBA" id="ARBA00023049"/>
    </source>
</evidence>
<evidence type="ECO:0000313" key="7">
    <source>
        <dbReference type="Proteomes" id="UP000647183"/>
    </source>
</evidence>
<evidence type="ECO:0000256" key="3">
    <source>
        <dbReference type="ARBA" id="ARBA00022801"/>
    </source>
</evidence>